<dbReference type="AlphaFoldDB" id="A0A174R9T7"/>
<gene>
    <name evidence="1" type="ORF">ERS852511_03335</name>
</gene>
<evidence type="ECO:0000313" key="2">
    <source>
        <dbReference type="Proteomes" id="UP000095576"/>
    </source>
</evidence>
<dbReference type="Proteomes" id="UP000095576">
    <property type="component" value="Unassembled WGS sequence"/>
</dbReference>
<dbReference type="EMBL" id="CZAP01000013">
    <property type="protein sequence ID" value="CUP82222.1"/>
    <property type="molecule type" value="Genomic_DNA"/>
</dbReference>
<protein>
    <submittedName>
        <fullName evidence="1">Uncharacterized protein</fullName>
    </submittedName>
</protein>
<accession>A0A174R9T7</accession>
<sequence length="53" mass="6270">MDTQHLNIDTIKENRNFKGTTQEDTKELIDTLYAFSILSYEAYTKKDTQYGEF</sequence>
<evidence type="ECO:0000313" key="1">
    <source>
        <dbReference type="EMBL" id="CUP82222.1"/>
    </source>
</evidence>
<dbReference type="RefSeq" id="WP_172681597.1">
    <property type="nucleotide sequence ID" value="NZ_CZAP01000013.1"/>
</dbReference>
<reference evidence="1 2" key="1">
    <citation type="submission" date="2015-09" db="EMBL/GenBank/DDBJ databases">
        <authorList>
            <consortium name="Pathogen Informatics"/>
        </authorList>
    </citation>
    <scope>NUCLEOTIDE SEQUENCE [LARGE SCALE GENOMIC DNA]</scope>
    <source>
        <strain evidence="1 2">2789STDY5834899</strain>
    </source>
</reference>
<name>A0A174R9T7_BACT4</name>
<organism evidence="1 2">
    <name type="scientific">Bacteroides thetaiotaomicron</name>
    <dbReference type="NCBI Taxonomy" id="818"/>
    <lineage>
        <taxon>Bacteria</taxon>
        <taxon>Pseudomonadati</taxon>
        <taxon>Bacteroidota</taxon>
        <taxon>Bacteroidia</taxon>
        <taxon>Bacteroidales</taxon>
        <taxon>Bacteroidaceae</taxon>
        <taxon>Bacteroides</taxon>
    </lineage>
</organism>
<proteinExistence type="predicted"/>